<dbReference type="Proteomes" id="UP000011185">
    <property type="component" value="Unassembled WGS sequence"/>
</dbReference>
<keyword evidence="1" id="KW-0732">Signal</keyword>
<gene>
    <name evidence="2" type="ORF">THOM_0297</name>
</gene>
<name>L7K0B7_TRAHO</name>
<feature type="chain" id="PRO_5003978947" evidence="1">
    <location>
        <begin position="27"/>
        <end position="223"/>
    </location>
</feature>
<dbReference type="VEuPathDB" id="MicrosporidiaDB:THOM_0297"/>
<evidence type="ECO:0000256" key="1">
    <source>
        <dbReference type="SAM" id="SignalP"/>
    </source>
</evidence>
<feature type="signal peptide" evidence="1">
    <location>
        <begin position="1"/>
        <end position="26"/>
    </location>
</feature>
<dbReference type="HOGENOM" id="CLU_1240896_0_0_1"/>
<evidence type="ECO:0000313" key="3">
    <source>
        <dbReference type="Proteomes" id="UP000011185"/>
    </source>
</evidence>
<organism evidence="2 3">
    <name type="scientific">Trachipleistophora hominis</name>
    <name type="common">Microsporidian parasite</name>
    <dbReference type="NCBI Taxonomy" id="72359"/>
    <lineage>
        <taxon>Eukaryota</taxon>
        <taxon>Fungi</taxon>
        <taxon>Fungi incertae sedis</taxon>
        <taxon>Microsporidia</taxon>
        <taxon>Pleistophoridae</taxon>
        <taxon>Trachipleistophora</taxon>
    </lineage>
</organism>
<evidence type="ECO:0000313" key="2">
    <source>
        <dbReference type="EMBL" id="ELQ76582.1"/>
    </source>
</evidence>
<protein>
    <submittedName>
        <fullName evidence="2">Uncharacterized protein</fullName>
    </submittedName>
</protein>
<reference evidence="2 3" key="1">
    <citation type="journal article" date="2012" name="PLoS Pathog.">
        <title>The genome of the obligate intracellular parasite Trachipleistophora hominis: new insights into microsporidian genome dynamics and reductive evolution.</title>
        <authorList>
            <person name="Heinz E."/>
            <person name="Williams T.A."/>
            <person name="Nakjang S."/>
            <person name="Noel C.J."/>
            <person name="Swan D.C."/>
            <person name="Goldberg A.V."/>
            <person name="Harris S.R."/>
            <person name="Weinmaier T."/>
            <person name="Markert S."/>
            <person name="Becher D."/>
            <person name="Bernhardt J."/>
            <person name="Dagan T."/>
            <person name="Hacker C."/>
            <person name="Lucocq J.M."/>
            <person name="Schweder T."/>
            <person name="Rattei T."/>
            <person name="Hall N."/>
            <person name="Hirt R.P."/>
            <person name="Embley T.M."/>
        </authorList>
    </citation>
    <scope>NUCLEOTIDE SEQUENCE [LARGE SCALE GENOMIC DNA]</scope>
</reference>
<proteinExistence type="predicted"/>
<dbReference type="OMA" id="TEHIDIY"/>
<dbReference type="AlphaFoldDB" id="L7K0B7"/>
<dbReference type="InParanoid" id="L7K0B7"/>
<dbReference type="EMBL" id="JH993832">
    <property type="protein sequence ID" value="ELQ76582.1"/>
    <property type="molecule type" value="Genomic_DNA"/>
</dbReference>
<dbReference type="OrthoDB" id="10575154at2759"/>
<keyword evidence="3" id="KW-1185">Reference proteome</keyword>
<accession>L7K0B7</accession>
<sequence length="223" mass="24717">MGIPLHLMITLIAVLFVILSFSRVFCVELNEVESSAPGISTACINSSVAVVDGTRHDEIDCDNLDAVLTKFLTGGCYAGNSNFELQGKDEIICQDENGNYFVIKRMGNGREVVALIDVGNDSRDYSEFYLLIYAREKDLNDLVEIVQQKAKWQIAGEMGNCELVIQPEDFERALGKNELSDHELIAESYIIDLGDGFNSMEQECVSSKVCCLFFVLFCIALIG</sequence>